<dbReference type="AlphaFoldDB" id="E0S196"/>
<dbReference type="Gene3D" id="1.10.150.240">
    <property type="entry name" value="Putative phosphatase, domain 2"/>
    <property type="match status" value="1"/>
</dbReference>
<sequence>MNNNNGTTPTYKRVLALAGLVILVGLIIAFLCVALFGGPDSKDLFMGLAGAIVAVPIMLWLLLWGLSAVTGRHNIASLDAGSSNKQHDKFGNVIPDGKIDTVVFDIGNVLTDFAWNDFLVAKGYDKAMIERIAKATVESDDWVEYDKGNLTNDEIIARFVENDPEIGDQLQDAFANIDGIILKRDKTIPWIRSLKAAGYKVLYLSNFSKQALEGCPEAMAFLDETDGGILSYRDHVVKPYPEIYKLLEERYDLTPEKTVFIDDTPVNIDAAIKLGWNGIVYKNYEQVHDELVALGVKY</sequence>
<dbReference type="Proteomes" id="UP000001299">
    <property type="component" value="Chromosome 1"/>
</dbReference>
<feature type="transmembrane region" description="Helical" evidence="1">
    <location>
        <begin position="14"/>
        <end position="37"/>
    </location>
</feature>
<dbReference type="SUPFAM" id="SSF56784">
    <property type="entry name" value="HAD-like"/>
    <property type="match status" value="1"/>
</dbReference>
<name>E0S196_BUTPB</name>
<dbReference type="SFLD" id="SFLDS00003">
    <property type="entry name" value="Haloacid_Dehalogenase"/>
    <property type="match status" value="1"/>
</dbReference>
<evidence type="ECO:0000313" key="2">
    <source>
        <dbReference type="EMBL" id="ADL33571.1"/>
    </source>
</evidence>
<dbReference type="GO" id="GO:0016787">
    <property type="term" value="F:hydrolase activity"/>
    <property type="evidence" value="ECO:0007669"/>
    <property type="project" value="UniProtKB-KW"/>
</dbReference>
<dbReference type="RefSeq" id="WP_013280227.1">
    <property type="nucleotide sequence ID" value="NC_014387.1"/>
</dbReference>
<dbReference type="EMBL" id="CP001810">
    <property type="protein sequence ID" value="ADL33571.1"/>
    <property type="molecule type" value="Genomic_DNA"/>
</dbReference>
<dbReference type="InterPro" id="IPR006439">
    <property type="entry name" value="HAD-SF_hydro_IA"/>
</dbReference>
<dbReference type="NCBIfam" id="TIGR01509">
    <property type="entry name" value="HAD-SF-IA-v3"/>
    <property type="match status" value="1"/>
</dbReference>
<keyword evidence="3" id="KW-1185">Reference proteome</keyword>
<dbReference type="CDD" id="cd02603">
    <property type="entry name" value="HAD_sEH-N_like"/>
    <property type="match status" value="1"/>
</dbReference>
<dbReference type="InterPro" id="IPR023198">
    <property type="entry name" value="PGP-like_dom2"/>
</dbReference>
<dbReference type="InterPro" id="IPR036412">
    <property type="entry name" value="HAD-like_sf"/>
</dbReference>
<dbReference type="InterPro" id="IPR023214">
    <property type="entry name" value="HAD_sf"/>
</dbReference>
<feature type="transmembrane region" description="Helical" evidence="1">
    <location>
        <begin position="44"/>
        <end position="66"/>
    </location>
</feature>
<dbReference type="HOGENOM" id="CLU_045011_9_1_9"/>
<dbReference type="SFLD" id="SFLDG01129">
    <property type="entry name" value="C1.5:_HAD__Beta-PGM__Phosphata"/>
    <property type="match status" value="1"/>
</dbReference>
<keyword evidence="1" id="KW-0472">Membrane</keyword>
<dbReference type="PANTHER" id="PTHR43611:SF3">
    <property type="entry name" value="FLAVIN MONONUCLEOTIDE HYDROLASE 1, CHLOROPLATIC"/>
    <property type="match status" value="1"/>
</dbReference>
<dbReference type="KEGG" id="bpb:bpr_I0829"/>
<evidence type="ECO:0000313" key="3">
    <source>
        <dbReference type="Proteomes" id="UP000001299"/>
    </source>
</evidence>
<organism evidence="2 3">
    <name type="scientific">Butyrivibrio proteoclasticus (strain ATCC 51982 / DSM 14932 / B316)</name>
    <name type="common">Clostridium proteoclasticum</name>
    <dbReference type="NCBI Taxonomy" id="515622"/>
    <lineage>
        <taxon>Bacteria</taxon>
        <taxon>Bacillati</taxon>
        <taxon>Bacillota</taxon>
        <taxon>Clostridia</taxon>
        <taxon>Lachnospirales</taxon>
        <taxon>Lachnospiraceae</taxon>
        <taxon>Butyrivibrio</taxon>
    </lineage>
</organism>
<dbReference type="eggNOG" id="COG1011">
    <property type="taxonomic scope" value="Bacteria"/>
</dbReference>
<keyword evidence="2" id="KW-0378">Hydrolase</keyword>
<dbReference type="PANTHER" id="PTHR43611">
    <property type="entry name" value="ALPHA-D-GLUCOSE 1-PHOSPHATE PHOSPHATASE"/>
    <property type="match status" value="1"/>
</dbReference>
<gene>
    <name evidence="2" type="ordered locus">bpr_I0829</name>
</gene>
<reference evidence="2 3" key="1">
    <citation type="journal article" date="2010" name="PLoS ONE">
        <title>The glycobiome of the rumen bacterium Butyrivibrio proteoclasticus B316(T) highlights adaptation to a polysaccharide-rich environment.</title>
        <authorList>
            <person name="Kelly W.J."/>
            <person name="Leahy S.C."/>
            <person name="Altermann E."/>
            <person name="Yeoman C.J."/>
            <person name="Dunne J.C."/>
            <person name="Kong Z."/>
            <person name="Pacheco D.M."/>
            <person name="Li D."/>
            <person name="Noel S.J."/>
            <person name="Moon C.D."/>
            <person name="Cookson A.L."/>
            <person name="Attwood G.T."/>
        </authorList>
    </citation>
    <scope>NUCLEOTIDE SEQUENCE [LARGE SCALE GENOMIC DNA]</scope>
    <source>
        <strain evidence="3">ATCC 51982 / DSM 14932 / B316</strain>
    </source>
</reference>
<keyword evidence="1" id="KW-1133">Transmembrane helix</keyword>
<keyword evidence="1" id="KW-0812">Transmembrane</keyword>
<proteinExistence type="predicted"/>
<protein>
    <submittedName>
        <fullName evidence="2">Hydrolase HAD superfamily</fullName>
    </submittedName>
</protein>
<dbReference type="Gene3D" id="3.40.50.1000">
    <property type="entry name" value="HAD superfamily/HAD-like"/>
    <property type="match status" value="1"/>
</dbReference>
<dbReference type="Pfam" id="PF00702">
    <property type="entry name" value="Hydrolase"/>
    <property type="match status" value="1"/>
</dbReference>
<evidence type="ECO:0000256" key="1">
    <source>
        <dbReference type="SAM" id="Phobius"/>
    </source>
</evidence>
<accession>E0S196</accession>